<evidence type="ECO:0000256" key="5">
    <source>
        <dbReference type="ARBA" id="ARBA00022516"/>
    </source>
</evidence>
<evidence type="ECO:0000256" key="17">
    <source>
        <dbReference type="SAM" id="MobiDB-lite"/>
    </source>
</evidence>
<feature type="region of interest" description="Disordered" evidence="17">
    <location>
        <begin position="1"/>
        <end position="21"/>
    </location>
</feature>
<evidence type="ECO:0000256" key="16">
    <source>
        <dbReference type="ARBA" id="ARBA00058640"/>
    </source>
</evidence>
<keyword evidence="6 18" id="KW-0812">Transmembrane</keyword>
<dbReference type="InterPro" id="IPR001104">
    <property type="entry name" value="3-oxo-5_a-steroid_4-DH_C"/>
</dbReference>
<evidence type="ECO:0000313" key="21">
    <source>
        <dbReference type="Proteomes" id="UP001166286"/>
    </source>
</evidence>
<sequence>MASQKLTLSVKPRGKPVKKLPEEVSLPTNGTASELYTQLATRAGTTVHRLRVTKGSDGAHIPNSKDLPLSTTGLREQSTIYVKDLGPQIAWRTVFLVEYLGPLLIHPALYLTLPYTSSSSSSTSGPSTLQTLTLTLILLHFLKRELETLFIHRFSSATMPLSNIFKNSAHYWLLSGLNMAYWIYLPSSPTSQPSNPYITYPGLLLFLIGEYGNLNAHLVLRNLRSSGGAERGIPKGWGFEMVTCPNYMFEAMAWGGIALVSWSFSTVVFAVVAVGQMGVWAGKKEERYRRDFGGRYKAKRSVMLPGIW</sequence>
<dbReference type="GO" id="GO:0042761">
    <property type="term" value="P:very long-chain fatty acid biosynthetic process"/>
    <property type="evidence" value="ECO:0007669"/>
    <property type="project" value="TreeGrafter"/>
</dbReference>
<dbReference type="PANTHER" id="PTHR10556">
    <property type="entry name" value="3-OXO-5-ALPHA-STEROID 4-DEHYDROGENASE"/>
    <property type="match status" value="1"/>
</dbReference>
<evidence type="ECO:0000256" key="11">
    <source>
        <dbReference type="ARBA" id="ARBA00023002"/>
    </source>
</evidence>
<comment type="subcellular location">
    <subcellularLocation>
        <location evidence="1">Endoplasmic reticulum membrane</location>
        <topology evidence="1">Multi-pass membrane protein</topology>
    </subcellularLocation>
</comment>
<feature type="transmembrane region" description="Helical" evidence="18">
    <location>
        <begin position="251"/>
        <end position="280"/>
    </location>
</feature>
<evidence type="ECO:0000256" key="12">
    <source>
        <dbReference type="ARBA" id="ARBA00023098"/>
    </source>
</evidence>
<evidence type="ECO:0000256" key="1">
    <source>
        <dbReference type="ARBA" id="ARBA00004477"/>
    </source>
</evidence>
<evidence type="ECO:0000256" key="9">
    <source>
        <dbReference type="ARBA" id="ARBA00022857"/>
    </source>
</evidence>
<feature type="domain" description="3-oxo-5-alpha-steroid 4-dehydrogenase C-terminal" evidence="19">
    <location>
        <begin position="158"/>
        <end position="308"/>
    </location>
</feature>
<evidence type="ECO:0000313" key="20">
    <source>
        <dbReference type="EMBL" id="KAK0513892.1"/>
    </source>
</evidence>
<protein>
    <recommendedName>
        <fullName evidence="4">very-long-chain enoyl-CoA reductase</fullName>
        <ecNumber evidence="4">1.3.1.93</ecNumber>
    </recommendedName>
</protein>
<organism evidence="20 21">
    <name type="scientific">Cladonia borealis</name>
    <dbReference type="NCBI Taxonomy" id="184061"/>
    <lineage>
        <taxon>Eukaryota</taxon>
        <taxon>Fungi</taxon>
        <taxon>Dikarya</taxon>
        <taxon>Ascomycota</taxon>
        <taxon>Pezizomycotina</taxon>
        <taxon>Lecanoromycetes</taxon>
        <taxon>OSLEUM clade</taxon>
        <taxon>Lecanoromycetidae</taxon>
        <taxon>Lecanorales</taxon>
        <taxon>Lecanorineae</taxon>
        <taxon>Cladoniaceae</taxon>
        <taxon>Cladonia</taxon>
    </lineage>
</organism>
<dbReference type="FunFam" id="1.20.120.1630:FF:000010">
    <property type="entry name" value="Steroid alpha reductase family protein"/>
    <property type="match status" value="1"/>
</dbReference>
<dbReference type="EMBL" id="JAFEKC020000006">
    <property type="protein sequence ID" value="KAK0513892.1"/>
    <property type="molecule type" value="Genomic_DNA"/>
</dbReference>
<evidence type="ECO:0000259" key="19">
    <source>
        <dbReference type="Pfam" id="PF02544"/>
    </source>
</evidence>
<name>A0AA39R2U6_9LECA</name>
<dbReference type="Proteomes" id="UP001166286">
    <property type="component" value="Unassembled WGS sequence"/>
</dbReference>
<keyword evidence="21" id="KW-1185">Reference proteome</keyword>
<keyword evidence="5" id="KW-0444">Lipid biosynthesis</keyword>
<reference evidence="20" key="1">
    <citation type="submission" date="2023-03" db="EMBL/GenBank/DDBJ databases">
        <title>Complete genome of Cladonia borealis.</title>
        <authorList>
            <person name="Park H."/>
        </authorList>
    </citation>
    <scope>NUCLEOTIDE SEQUENCE</scope>
    <source>
        <strain evidence="20">ANT050790</strain>
    </source>
</reference>
<accession>A0AA39R2U6</accession>
<keyword evidence="14" id="KW-0275">Fatty acid biosynthesis</keyword>
<evidence type="ECO:0000256" key="18">
    <source>
        <dbReference type="SAM" id="Phobius"/>
    </source>
</evidence>
<keyword evidence="13 18" id="KW-0472">Membrane</keyword>
<evidence type="ECO:0000256" key="14">
    <source>
        <dbReference type="ARBA" id="ARBA00023160"/>
    </source>
</evidence>
<evidence type="ECO:0000256" key="6">
    <source>
        <dbReference type="ARBA" id="ARBA00022692"/>
    </source>
</evidence>
<evidence type="ECO:0000256" key="3">
    <source>
        <dbReference type="ARBA" id="ARBA00007742"/>
    </source>
</evidence>
<dbReference type="InterPro" id="IPR039357">
    <property type="entry name" value="SRD5A/TECR"/>
</dbReference>
<dbReference type="GO" id="GO:0005789">
    <property type="term" value="C:endoplasmic reticulum membrane"/>
    <property type="evidence" value="ECO:0007669"/>
    <property type="project" value="UniProtKB-SubCell"/>
</dbReference>
<keyword evidence="8" id="KW-0276">Fatty acid metabolism</keyword>
<evidence type="ECO:0000256" key="13">
    <source>
        <dbReference type="ARBA" id="ARBA00023136"/>
    </source>
</evidence>
<evidence type="ECO:0000256" key="15">
    <source>
        <dbReference type="ARBA" id="ARBA00051495"/>
    </source>
</evidence>
<keyword evidence="11" id="KW-0560">Oxidoreductase</keyword>
<dbReference type="PANTHER" id="PTHR10556:SF28">
    <property type="entry name" value="VERY-LONG-CHAIN ENOYL-COA REDUCTASE"/>
    <property type="match status" value="1"/>
</dbReference>
<keyword evidence="9" id="KW-0521">NADP</keyword>
<dbReference type="GO" id="GO:0102758">
    <property type="term" value="F:very-long-chain enoyl-CoA reductase activity"/>
    <property type="evidence" value="ECO:0007669"/>
    <property type="project" value="UniProtKB-EC"/>
</dbReference>
<evidence type="ECO:0000256" key="7">
    <source>
        <dbReference type="ARBA" id="ARBA00022824"/>
    </source>
</evidence>
<evidence type="ECO:0000256" key="10">
    <source>
        <dbReference type="ARBA" id="ARBA00022989"/>
    </source>
</evidence>
<evidence type="ECO:0000256" key="4">
    <source>
        <dbReference type="ARBA" id="ARBA00012530"/>
    </source>
</evidence>
<dbReference type="EC" id="1.3.1.93" evidence="4"/>
<comment type="function">
    <text evidence="16">Catalyzes the last of the four reactions of the long-chain fatty acids elongation cycle. This endoplasmic reticulum-bound enzymatic process, allows the addition of 2 carbons to the chain of long- and very long-chain fatty acids/VLCFAs per cycle. This enzyme reduces the trans-2,3-enoyl-CoA fatty acid intermediate to an acyl-CoA that can be further elongated by entering a new cycle of elongation. Thereby, it participates in the production of VLCFAs of different chain lengths that are involved in multiple biological processes as precursors of membrane lipids and lipid mediators.</text>
</comment>
<keyword evidence="7" id="KW-0256">Endoplasmic reticulum</keyword>
<comment type="similarity">
    <text evidence="3">Belongs to the steroid 5-alpha reductase family.</text>
</comment>
<comment type="pathway">
    <text evidence="2">Lipid metabolism; fatty acid biosynthesis.</text>
</comment>
<dbReference type="PROSITE" id="PS50244">
    <property type="entry name" value="S5A_REDUCTASE"/>
    <property type="match status" value="1"/>
</dbReference>
<evidence type="ECO:0000256" key="8">
    <source>
        <dbReference type="ARBA" id="ARBA00022832"/>
    </source>
</evidence>
<keyword evidence="10 18" id="KW-1133">Transmembrane helix</keyword>
<dbReference type="Pfam" id="PF02544">
    <property type="entry name" value="Steroid_dh"/>
    <property type="match status" value="1"/>
</dbReference>
<dbReference type="Gene3D" id="1.20.120.1630">
    <property type="match status" value="1"/>
</dbReference>
<keyword evidence="12" id="KW-0443">Lipid metabolism</keyword>
<comment type="caution">
    <text evidence="20">The sequence shown here is derived from an EMBL/GenBank/DDBJ whole genome shotgun (WGS) entry which is preliminary data.</text>
</comment>
<dbReference type="AlphaFoldDB" id="A0AA39R2U6"/>
<comment type="catalytic activity">
    <reaction evidence="15">
        <text>a very-long-chain 2,3-saturated fatty acyl-CoA + NADP(+) = a very-long-chain (2E)-enoyl-CoA + NADPH + H(+)</text>
        <dbReference type="Rhea" id="RHEA:14473"/>
        <dbReference type="ChEBI" id="CHEBI:15378"/>
        <dbReference type="ChEBI" id="CHEBI:57783"/>
        <dbReference type="ChEBI" id="CHEBI:58349"/>
        <dbReference type="ChEBI" id="CHEBI:83724"/>
        <dbReference type="ChEBI" id="CHEBI:83728"/>
        <dbReference type="EC" id="1.3.1.93"/>
    </reaction>
</comment>
<gene>
    <name evidence="20" type="ORF">JMJ35_003614</name>
</gene>
<proteinExistence type="inferred from homology"/>
<evidence type="ECO:0000256" key="2">
    <source>
        <dbReference type="ARBA" id="ARBA00005194"/>
    </source>
</evidence>